<evidence type="ECO:0000313" key="1">
    <source>
        <dbReference type="EMBL" id="NOV49333.1"/>
    </source>
</evidence>
<dbReference type="Pfam" id="PF16065">
    <property type="entry name" value="DUF4807"/>
    <property type="match status" value="1"/>
</dbReference>
<accession>A0A6M2DT54</accession>
<reference evidence="1" key="1">
    <citation type="submission" date="2020-03" db="EMBL/GenBank/DDBJ databases">
        <title>Transcriptomic Profiling of the Digestive Tract of the Rat Flea, Xenopsylla cheopis, Following Blood Feeding and Infection with Yersinia pestis.</title>
        <authorList>
            <person name="Bland D.M."/>
            <person name="Martens C.A."/>
            <person name="Virtaneva K."/>
            <person name="Kanakabandi K."/>
            <person name="Long D."/>
            <person name="Rosenke R."/>
            <person name="Saturday G.A."/>
            <person name="Hoyt F.H."/>
            <person name="Bruno D.P."/>
            <person name="Ribeiro J.M.C."/>
            <person name="Hinnebusch J."/>
        </authorList>
    </citation>
    <scope>NUCLEOTIDE SEQUENCE</scope>
</reference>
<name>A0A6M2DT54_XENCH</name>
<protein>
    <submittedName>
        <fullName evidence="1">Protein of function</fullName>
    </submittedName>
</protein>
<dbReference type="InterPro" id="IPR032072">
    <property type="entry name" value="DUF4807"/>
</dbReference>
<dbReference type="PANTHER" id="PTHR36693:SF1">
    <property type="entry name" value="GH02722P"/>
    <property type="match status" value="1"/>
</dbReference>
<proteinExistence type="predicted"/>
<dbReference type="EMBL" id="GIIL01005607">
    <property type="protein sequence ID" value="NOV49333.1"/>
    <property type="molecule type" value="Transcribed_RNA"/>
</dbReference>
<sequence>MMPSVKLIVIGNGVCESRYTVNEDRVIKTFSQSIKYEHNKLRRHSNRSAGDNYIYDDVISTPVDGIFLHYFIKELKYSGEYRKCVISNIRQQSKLQNNIMVFILIPPNKQIIDYQWSERATKIAWERAELDHAMSWLSTLGGAFSALGEEFSYCAEMAGKISFHQLKLALRLGDPLTAARCKLYLSISLIQRGSLHLARDIILEQYNLAKTSSIVDVRLINMCKGIWAKLQYCWRINKTRKNKK</sequence>
<dbReference type="PANTHER" id="PTHR36693">
    <property type="entry name" value="GH02722P"/>
    <property type="match status" value="1"/>
</dbReference>
<organism evidence="1">
    <name type="scientific">Xenopsylla cheopis</name>
    <name type="common">Oriental rat flea</name>
    <name type="synonym">Pulex cheopis</name>
    <dbReference type="NCBI Taxonomy" id="163159"/>
    <lineage>
        <taxon>Eukaryota</taxon>
        <taxon>Metazoa</taxon>
        <taxon>Ecdysozoa</taxon>
        <taxon>Arthropoda</taxon>
        <taxon>Hexapoda</taxon>
        <taxon>Insecta</taxon>
        <taxon>Pterygota</taxon>
        <taxon>Neoptera</taxon>
        <taxon>Endopterygota</taxon>
        <taxon>Siphonaptera</taxon>
        <taxon>Pulicidae</taxon>
        <taxon>Xenopsyllinae</taxon>
        <taxon>Xenopsylla</taxon>
    </lineage>
</organism>
<dbReference type="AlphaFoldDB" id="A0A6M2DT54"/>